<dbReference type="Pfam" id="PF01648">
    <property type="entry name" value="ACPS"/>
    <property type="match status" value="1"/>
</dbReference>
<evidence type="ECO:0000256" key="3">
    <source>
        <dbReference type="ARBA" id="ARBA00022723"/>
    </source>
</evidence>
<evidence type="ECO:0000313" key="10">
    <source>
        <dbReference type="EMBL" id="WPX96556.1"/>
    </source>
</evidence>
<comment type="function">
    <text evidence="8">Transfers the 4'-phosphopantetheine moiety from coenzyme A to a Ser of acyl-carrier-protein.</text>
</comment>
<dbReference type="NCBIfam" id="TIGR00516">
    <property type="entry name" value="acpS"/>
    <property type="match status" value="1"/>
</dbReference>
<dbReference type="InterPro" id="IPR008278">
    <property type="entry name" value="4-PPantetheinyl_Trfase_dom"/>
</dbReference>
<keyword evidence="5 8" id="KW-0460">Magnesium</keyword>
<comment type="subcellular location">
    <subcellularLocation>
        <location evidence="8">Cytoplasm</location>
    </subcellularLocation>
</comment>
<dbReference type="SUPFAM" id="SSF56214">
    <property type="entry name" value="4'-phosphopantetheinyl transferase"/>
    <property type="match status" value="1"/>
</dbReference>
<evidence type="ECO:0000256" key="5">
    <source>
        <dbReference type="ARBA" id="ARBA00022842"/>
    </source>
</evidence>
<organism evidence="10 11">
    <name type="scientific">Candidatus Bandiella euplotis</name>
    <dbReference type="NCBI Taxonomy" id="1664265"/>
    <lineage>
        <taxon>Bacteria</taxon>
        <taxon>Pseudomonadati</taxon>
        <taxon>Pseudomonadota</taxon>
        <taxon>Alphaproteobacteria</taxon>
        <taxon>Rickettsiales</taxon>
        <taxon>Candidatus Midichloriaceae</taxon>
        <taxon>Candidatus Bandiella</taxon>
    </lineage>
</organism>
<dbReference type="InterPro" id="IPR004568">
    <property type="entry name" value="Ppantetheine-prot_Trfase_dom"/>
</dbReference>
<dbReference type="InterPro" id="IPR037143">
    <property type="entry name" value="4-PPantetheinyl_Trfase_dom_sf"/>
</dbReference>
<evidence type="ECO:0000256" key="6">
    <source>
        <dbReference type="ARBA" id="ARBA00023098"/>
    </source>
</evidence>
<evidence type="ECO:0000256" key="8">
    <source>
        <dbReference type="HAMAP-Rule" id="MF_00101"/>
    </source>
</evidence>
<keyword evidence="8" id="KW-0963">Cytoplasm</keyword>
<keyword evidence="4 8" id="KW-0276">Fatty acid metabolism</keyword>
<keyword evidence="11" id="KW-1185">Reference proteome</keyword>
<feature type="binding site" evidence="8">
    <location>
        <position position="8"/>
    </location>
    <ligand>
        <name>Mg(2+)</name>
        <dbReference type="ChEBI" id="CHEBI:18420"/>
    </ligand>
</feature>
<dbReference type="NCBIfam" id="TIGR00556">
    <property type="entry name" value="pantethn_trn"/>
    <property type="match status" value="1"/>
</dbReference>
<dbReference type="InterPro" id="IPR002582">
    <property type="entry name" value="ACPS"/>
</dbReference>
<feature type="domain" description="4'-phosphopantetheinyl transferase" evidence="9">
    <location>
        <begin position="4"/>
        <end position="111"/>
    </location>
</feature>
<evidence type="ECO:0000256" key="2">
    <source>
        <dbReference type="ARBA" id="ARBA00022679"/>
    </source>
</evidence>
<keyword evidence="1 8" id="KW-0444">Lipid biosynthesis</keyword>
<evidence type="ECO:0000256" key="4">
    <source>
        <dbReference type="ARBA" id="ARBA00022832"/>
    </source>
</evidence>
<comment type="similarity">
    <text evidence="8">Belongs to the P-Pant transferase superfamily. AcpS family.</text>
</comment>
<dbReference type="EMBL" id="CP110820">
    <property type="protein sequence ID" value="WPX96556.1"/>
    <property type="molecule type" value="Genomic_DNA"/>
</dbReference>
<comment type="catalytic activity">
    <reaction evidence="8">
        <text>apo-[ACP] + CoA = holo-[ACP] + adenosine 3',5'-bisphosphate + H(+)</text>
        <dbReference type="Rhea" id="RHEA:12068"/>
        <dbReference type="Rhea" id="RHEA-COMP:9685"/>
        <dbReference type="Rhea" id="RHEA-COMP:9690"/>
        <dbReference type="ChEBI" id="CHEBI:15378"/>
        <dbReference type="ChEBI" id="CHEBI:29999"/>
        <dbReference type="ChEBI" id="CHEBI:57287"/>
        <dbReference type="ChEBI" id="CHEBI:58343"/>
        <dbReference type="ChEBI" id="CHEBI:64479"/>
        <dbReference type="EC" id="2.7.8.7"/>
    </reaction>
</comment>
<feature type="binding site" evidence="8">
    <location>
        <position position="56"/>
    </location>
    <ligand>
        <name>Mg(2+)</name>
        <dbReference type="ChEBI" id="CHEBI:18420"/>
    </ligand>
</feature>
<gene>
    <name evidence="8" type="primary">acpS</name>
    <name evidence="10" type="ORF">Bandiella_00672</name>
</gene>
<name>A0ABZ0UMS4_9RICK</name>
<dbReference type="RefSeq" id="WP_323733389.1">
    <property type="nucleotide sequence ID" value="NZ_CP110820.1"/>
</dbReference>
<keyword evidence="3 8" id="KW-0479">Metal-binding</keyword>
<evidence type="ECO:0000259" key="9">
    <source>
        <dbReference type="Pfam" id="PF01648"/>
    </source>
</evidence>
<keyword evidence="6 8" id="KW-0443">Lipid metabolism</keyword>
<dbReference type="EC" id="2.7.8.7" evidence="8"/>
<dbReference type="Gene3D" id="3.90.470.20">
    <property type="entry name" value="4'-phosphopantetheinyl transferase domain"/>
    <property type="match status" value="1"/>
</dbReference>
<reference evidence="10 11" key="1">
    <citation type="submission" date="2022-11" db="EMBL/GenBank/DDBJ databases">
        <title>Host association and intracellularity evolved multiple times independently in the Rickettsiales.</title>
        <authorList>
            <person name="Castelli M."/>
            <person name="Nardi T."/>
            <person name="Gammuto L."/>
            <person name="Bellinzona G."/>
            <person name="Sabaneyeva E."/>
            <person name="Potekhin A."/>
            <person name="Serra V."/>
            <person name="Petroni G."/>
            <person name="Sassera D."/>
        </authorList>
    </citation>
    <scope>NUCLEOTIDE SEQUENCE [LARGE SCALE GENOMIC DNA]</scope>
    <source>
        <strain evidence="10 11">NDG2</strain>
    </source>
</reference>
<keyword evidence="2 8" id="KW-0808">Transferase</keyword>
<comment type="cofactor">
    <cofactor evidence="8">
        <name>Mg(2+)</name>
        <dbReference type="ChEBI" id="CHEBI:18420"/>
    </cofactor>
</comment>
<evidence type="ECO:0000256" key="1">
    <source>
        <dbReference type="ARBA" id="ARBA00022516"/>
    </source>
</evidence>
<dbReference type="HAMAP" id="MF_00101">
    <property type="entry name" value="AcpS"/>
    <property type="match status" value="1"/>
</dbReference>
<keyword evidence="7 8" id="KW-0275">Fatty acid biosynthesis</keyword>
<sequence length="122" mass="13975">MIVGIGCDIVDIRRVERLIKKYKYKFLSRIFTENEIKLANNPEHYSYFAKRFAAKEAYAKATGHGIRGEVAFQAIEIFNDAKNAPFFNKHPMSNQGVKAFLSIADEYPYTIAYVILETLSKS</sequence>
<evidence type="ECO:0000313" key="11">
    <source>
        <dbReference type="Proteomes" id="UP001327219"/>
    </source>
</evidence>
<evidence type="ECO:0000256" key="7">
    <source>
        <dbReference type="ARBA" id="ARBA00023160"/>
    </source>
</evidence>
<proteinExistence type="inferred from homology"/>
<accession>A0ABZ0UMS4</accession>
<protein>
    <recommendedName>
        <fullName evidence="8">Holo-[acyl-carrier-protein] synthase</fullName>
        <shortName evidence="8">Holo-ACP synthase</shortName>
        <ecNumber evidence="8">2.7.8.7</ecNumber>
    </recommendedName>
    <alternativeName>
        <fullName evidence="8">4'-phosphopantetheinyl transferase AcpS</fullName>
    </alternativeName>
</protein>
<dbReference type="Proteomes" id="UP001327219">
    <property type="component" value="Chromosome"/>
</dbReference>